<dbReference type="Pfam" id="PF00805">
    <property type="entry name" value="Pentapeptide"/>
    <property type="match status" value="2"/>
</dbReference>
<comment type="caution">
    <text evidence="2">The sequence shown here is derived from an EMBL/GenBank/DDBJ whole genome shotgun (WGS) entry which is preliminary data.</text>
</comment>
<name>A0ABQ3UP11_9CHLR</name>
<dbReference type="RefSeq" id="WP_201371169.1">
    <property type="nucleotide sequence ID" value="NZ_BNJG01000001.1"/>
</dbReference>
<reference evidence="2 3" key="1">
    <citation type="journal article" date="2021" name="Int. J. Syst. Evol. Microbiol.">
        <title>Reticulibacter mediterranei gen. nov., sp. nov., within the new family Reticulibacteraceae fam. nov., and Ktedonospora formicarum gen. nov., sp. nov., Ktedonobacter robiniae sp. nov., Dictyobacter formicarum sp. nov. and Dictyobacter arantiisoli sp. nov., belonging to the class Ktedonobacteria.</title>
        <authorList>
            <person name="Yabe S."/>
            <person name="Zheng Y."/>
            <person name="Wang C.M."/>
            <person name="Sakai Y."/>
            <person name="Abe K."/>
            <person name="Yokota A."/>
            <person name="Donadio S."/>
            <person name="Cavaletti L."/>
            <person name="Monciardini P."/>
        </authorList>
    </citation>
    <scope>NUCLEOTIDE SEQUENCE [LARGE SCALE GENOMIC DNA]</scope>
    <source>
        <strain evidence="2 3">SOSP1-30</strain>
    </source>
</reference>
<organism evidence="2 3">
    <name type="scientific">Ktedonobacter robiniae</name>
    <dbReference type="NCBI Taxonomy" id="2778365"/>
    <lineage>
        <taxon>Bacteria</taxon>
        <taxon>Bacillati</taxon>
        <taxon>Chloroflexota</taxon>
        <taxon>Ktedonobacteria</taxon>
        <taxon>Ktedonobacterales</taxon>
        <taxon>Ktedonobacteraceae</taxon>
        <taxon>Ktedonobacter</taxon>
    </lineage>
</organism>
<gene>
    <name evidence="2" type="ORF">KSB_29310</name>
</gene>
<feature type="compositionally biased region" description="Low complexity" evidence="1">
    <location>
        <begin position="188"/>
        <end position="197"/>
    </location>
</feature>
<dbReference type="Proteomes" id="UP000654345">
    <property type="component" value="Unassembled WGS sequence"/>
</dbReference>
<dbReference type="PANTHER" id="PTHR14136:SF17">
    <property type="entry name" value="BTB_POZ DOMAIN-CONTAINING PROTEIN KCTD9"/>
    <property type="match status" value="1"/>
</dbReference>
<accession>A0ABQ3UP11</accession>
<dbReference type="SUPFAM" id="SSF141571">
    <property type="entry name" value="Pentapeptide repeat-like"/>
    <property type="match status" value="1"/>
</dbReference>
<dbReference type="InterPro" id="IPR051082">
    <property type="entry name" value="Pentapeptide-BTB/POZ_domain"/>
</dbReference>
<sequence>MFWLAPSNSLLSFRNLRDFSTGSLEGASLREANLSHADLTDADLHDTKLVNANLREANLSYADLTDADLRGACLIQANMAETNLTEANLAYANLSKASLIEANLSGTDLRRADLSDAILEDIASMERAWLKGVIGLSQTQLEEFKAKGAVIDKDLDSEFVPISEIVDHYFPQDIVTSVPSNSDQGSQPTTETPDTTTLDSQQIQDKETK</sequence>
<evidence type="ECO:0000256" key="1">
    <source>
        <dbReference type="SAM" id="MobiDB-lite"/>
    </source>
</evidence>
<feature type="compositionally biased region" description="Polar residues" evidence="1">
    <location>
        <begin position="176"/>
        <end position="187"/>
    </location>
</feature>
<proteinExistence type="predicted"/>
<protein>
    <recommendedName>
        <fullName evidence="4">Pentapeptide repeat-containing protein</fullName>
    </recommendedName>
</protein>
<feature type="region of interest" description="Disordered" evidence="1">
    <location>
        <begin position="176"/>
        <end position="209"/>
    </location>
</feature>
<dbReference type="EMBL" id="BNJG01000001">
    <property type="protein sequence ID" value="GHO54456.1"/>
    <property type="molecule type" value="Genomic_DNA"/>
</dbReference>
<evidence type="ECO:0000313" key="2">
    <source>
        <dbReference type="EMBL" id="GHO54456.1"/>
    </source>
</evidence>
<dbReference type="PANTHER" id="PTHR14136">
    <property type="entry name" value="BTB_POZ DOMAIN-CONTAINING PROTEIN KCTD9"/>
    <property type="match status" value="1"/>
</dbReference>
<evidence type="ECO:0008006" key="4">
    <source>
        <dbReference type="Google" id="ProtNLM"/>
    </source>
</evidence>
<keyword evidence="3" id="KW-1185">Reference proteome</keyword>
<dbReference type="InterPro" id="IPR001646">
    <property type="entry name" value="5peptide_repeat"/>
</dbReference>
<dbReference type="Gene3D" id="2.160.20.80">
    <property type="entry name" value="E3 ubiquitin-protein ligase SopA"/>
    <property type="match status" value="1"/>
</dbReference>
<evidence type="ECO:0000313" key="3">
    <source>
        <dbReference type="Proteomes" id="UP000654345"/>
    </source>
</evidence>